<keyword evidence="5" id="KW-1185">Reference proteome</keyword>
<protein>
    <submittedName>
        <fullName evidence="2">Uncharacterized protein</fullName>
    </submittedName>
</protein>
<dbReference type="AlphaFoldDB" id="A0A815CAV5"/>
<dbReference type="Proteomes" id="UP000663870">
    <property type="component" value="Unassembled WGS sequence"/>
</dbReference>
<feature type="compositionally biased region" description="Acidic residues" evidence="1">
    <location>
        <begin position="327"/>
        <end position="348"/>
    </location>
</feature>
<evidence type="ECO:0000313" key="3">
    <source>
        <dbReference type="EMBL" id="CAF1563513.1"/>
    </source>
</evidence>
<evidence type="ECO:0000313" key="2">
    <source>
        <dbReference type="EMBL" id="CAF1281026.1"/>
    </source>
</evidence>
<organism evidence="2 4">
    <name type="scientific">Rotaria sordida</name>
    <dbReference type="NCBI Taxonomy" id="392033"/>
    <lineage>
        <taxon>Eukaryota</taxon>
        <taxon>Metazoa</taxon>
        <taxon>Spiralia</taxon>
        <taxon>Gnathifera</taxon>
        <taxon>Rotifera</taxon>
        <taxon>Eurotatoria</taxon>
        <taxon>Bdelloidea</taxon>
        <taxon>Philodinida</taxon>
        <taxon>Philodinidae</taxon>
        <taxon>Rotaria</taxon>
    </lineage>
</organism>
<accession>A0A815CAV5</accession>
<feature type="compositionally biased region" description="Basic and acidic residues" evidence="1">
    <location>
        <begin position="312"/>
        <end position="326"/>
    </location>
</feature>
<evidence type="ECO:0000313" key="5">
    <source>
        <dbReference type="Proteomes" id="UP000663870"/>
    </source>
</evidence>
<dbReference type="EMBL" id="CAJNOL010003461">
    <property type="protein sequence ID" value="CAF1563513.1"/>
    <property type="molecule type" value="Genomic_DNA"/>
</dbReference>
<comment type="caution">
    <text evidence="2">The sequence shown here is derived from an EMBL/GenBank/DDBJ whole genome shotgun (WGS) entry which is preliminary data.</text>
</comment>
<reference evidence="2" key="1">
    <citation type="submission" date="2021-02" db="EMBL/GenBank/DDBJ databases">
        <authorList>
            <person name="Nowell W R."/>
        </authorList>
    </citation>
    <scope>NUCLEOTIDE SEQUENCE</scope>
</reference>
<proteinExistence type="predicted"/>
<dbReference type="Proteomes" id="UP000663854">
    <property type="component" value="Unassembled WGS sequence"/>
</dbReference>
<sequence>MFLPPWTSMMTSTHRYLCENEKDDVKEEPSSTTTTITLTTDTTTSIGFQFKYFNSKRIDPLLLQSSSFIKAIHLVEDLIINPNLNVYYSHVIIPELRFVNIFDKQQSLQYSHRIKSFLCELVQDLQFNVVNLPDSYSHFIGDYSFESTGKDDIIQYDKTIINGIISLEASNKTTSSTIAKQIFFIFAKTLHEIAHACIFRSGRLMMSTRRQLNKKHECFNTPATHALSAEAGNAIERFLFGSVIGTLGKKFADLYIIKQLLLREQKPNGIIDASWLTRFVNSNLTNLNDFPLIIYVTLTDKKLRATKSSPKTLEEHTSNDDSKDTNNEEDEDEDEDEHDDDDDDDDEPILVAID</sequence>
<feature type="region of interest" description="Disordered" evidence="1">
    <location>
        <begin position="306"/>
        <end position="354"/>
    </location>
</feature>
<name>A0A815CAV5_9BILA</name>
<evidence type="ECO:0000313" key="4">
    <source>
        <dbReference type="Proteomes" id="UP000663854"/>
    </source>
</evidence>
<evidence type="ECO:0000256" key="1">
    <source>
        <dbReference type="SAM" id="MobiDB-lite"/>
    </source>
</evidence>
<gene>
    <name evidence="3" type="ORF">JXQ802_LOCUS44563</name>
    <name evidence="2" type="ORF">PYM288_LOCUS28882</name>
</gene>
<dbReference type="EMBL" id="CAJNOH010002220">
    <property type="protein sequence ID" value="CAF1281026.1"/>
    <property type="molecule type" value="Genomic_DNA"/>
</dbReference>